<dbReference type="AlphaFoldDB" id="A0A9P5YK90"/>
<sequence length="180" mass="20343">MLARVWKPVRVLSKEMAGVLITVTVVECLRPHVGSFVSMPLPIPLPFWSHSLAERSSLWRLRKHKDAAVWVGITPPGHAEARRVLEQRMSRMAEKVAGRARRDVEACTPVSKPTSLSRAEGQSRMWYLEQVHRVLLLHGHNLPIGLLFFRAPLTNNTNLFSEFNITCYTFHVKSTALAVA</sequence>
<proteinExistence type="predicted"/>
<name>A0A9P5YK90_9AGAR</name>
<dbReference type="Proteomes" id="UP000807469">
    <property type="component" value="Unassembled WGS sequence"/>
</dbReference>
<accession>A0A9P5YK90</accession>
<dbReference type="EMBL" id="MU155698">
    <property type="protein sequence ID" value="KAF9471377.1"/>
    <property type="molecule type" value="Genomic_DNA"/>
</dbReference>
<keyword evidence="2" id="KW-1185">Reference proteome</keyword>
<organism evidence="1 2">
    <name type="scientific">Pholiota conissans</name>
    <dbReference type="NCBI Taxonomy" id="109636"/>
    <lineage>
        <taxon>Eukaryota</taxon>
        <taxon>Fungi</taxon>
        <taxon>Dikarya</taxon>
        <taxon>Basidiomycota</taxon>
        <taxon>Agaricomycotina</taxon>
        <taxon>Agaricomycetes</taxon>
        <taxon>Agaricomycetidae</taxon>
        <taxon>Agaricales</taxon>
        <taxon>Agaricineae</taxon>
        <taxon>Strophariaceae</taxon>
        <taxon>Pholiota</taxon>
    </lineage>
</organism>
<evidence type="ECO:0000313" key="1">
    <source>
        <dbReference type="EMBL" id="KAF9471377.1"/>
    </source>
</evidence>
<gene>
    <name evidence="1" type="ORF">BDN70DRAFT_901394</name>
</gene>
<comment type="caution">
    <text evidence="1">The sequence shown here is derived from an EMBL/GenBank/DDBJ whole genome shotgun (WGS) entry which is preliminary data.</text>
</comment>
<protein>
    <submittedName>
        <fullName evidence="1">Uncharacterized protein</fullName>
    </submittedName>
</protein>
<reference evidence="1" key="1">
    <citation type="submission" date="2020-11" db="EMBL/GenBank/DDBJ databases">
        <authorList>
            <consortium name="DOE Joint Genome Institute"/>
            <person name="Ahrendt S."/>
            <person name="Riley R."/>
            <person name="Andreopoulos W."/>
            <person name="Labutti K."/>
            <person name="Pangilinan J."/>
            <person name="Ruiz-Duenas F.J."/>
            <person name="Barrasa J.M."/>
            <person name="Sanchez-Garcia M."/>
            <person name="Camarero S."/>
            <person name="Miyauchi S."/>
            <person name="Serrano A."/>
            <person name="Linde D."/>
            <person name="Babiker R."/>
            <person name="Drula E."/>
            <person name="Ayuso-Fernandez I."/>
            <person name="Pacheco R."/>
            <person name="Padilla G."/>
            <person name="Ferreira P."/>
            <person name="Barriuso J."/>
            <person name="Kellner H."/>
            <person name="Castanera R."/>
            <person name="Alfaro M."/>
            <person name="Ramirez L."/>
            <person name="Pisabarro A.G."/>
            <person name="Kuo A."/>
            <person name="Tritt A."/>
            <person name="Lipzen A."/>
            <person name="He G."/>
            <person name="Yan M."/>
            <person name="Ng V."/>
            <person name="Cullen D."/>
            <person name="Martin F."/>
            <person name="Rosso M.-N."/>
            <person name="Henrissat B."/>
            <person name="Hibbett D."/>
            <person name="Martinez A.T."/>
            <person name="Grigoriev I.V."/>
        </authorList>
    </citation>
    <scope>NUCLEOTIDE SEQUENCE</scope>
    <source>
        <strain evidence="1">CIRM-BRFM 674</strain>
    </source>
</reference>
<evidence type="ECO:0000313" key="2">
    <source>
        <dbReference type="Proteomes" id="UP000807469"/>
    </source>
</evidence>